<evidence type="ECO:0000313" key="12">
    <source>
        <dbReference type="EMBL" id="GHO93444.1"/>
    </source>
</evidence>
<feature type="binding site" evidence="11">
    <location>
        <position position="92"/>
    </location>
    <ligand>
        <name>NAD(+)</name>
        <dbReference type="ChEBI" id="CHEBI:57540"/>
    </ligand>
</feature>
<comment type="caution">
    <text evidence="12">The sequence shown here is derived from an EMBL/GenBank/DDBJ whole genome shotgun (WGS) entry which is preliminary data.</text>
</comment>
<evidence type="ECO:0000256" key="6">
    <source>
        <dbReference type="ARBA" id="ARBA00023098"/>
    </source>
</evidence>
<evidence type="ECO:0000256" key="8">
    <source>
        <dbReference type="PIRNR" id="PIRNR000094"/>
    </source>
</evidence>
<dbReference type="RefSeq" id="WP_220204226.1">
    <property type="nucleotide sequence ID" value="NZ_BNJK01000001.1"/>
</dbReference>
<evidence type="ECO:0000256" key="3">
    <source>
        <dbReference type="ARBA" id="ARBA00022516"/>
    </source>
</evidence>
<dbReference type="PANTHER" id="PTHR43159">
    <property type="entry name" value="ENOYL-[ACYL-CARRIER-PROTEIN] REDUCTASE"/>
    <property type="match status" value="1"/>
</dbReference>
<evidence type="ECO:0000256" key="11">
    <source>
        <dbReference type="PIRSR" id="PIRSR000094-3"/>
    </source>
</evidence>
<dbReference type="GO" id="GO:0006633">
    <property type="term" value="P:fatty acid biosynthetic process"/>
    <property type="evidence" value="ECO:0007669"/>
    <property type="project" value="UniProtKB-KW"/>
</dbReference>
<comment type="similarity">
    <text evidence="2 8">Belongs to the short-chain dehydrogenases/reductases (SDR) family. FabI subfamily.</text>
</comment>
<keyword evidence="4" id="KW-0276">Fatty acid metabolism</keyword>
<keyword evidence="7 8" id="KW-0275">Fatty acid biosynthesis</keyword>
<evidence type="ECO:0000256" key="2">
    <source>
        <dbReference type="ARBA" id="ARBA00009233"/>
    </source>
</evidence>
<feature type="active site" description="Proton acceptor" evidence="9">
    <location>
        <position position="146"/>
    </location>
</feature>
<dbReference type="GO" id="GO:0004318">
    <property type="term" value="F:enoyl-[acyl-carrier-protein] reductase (NADH) activity"/>
    <property type="evidence" value="ECO:0007669"/>
    <property type="project" value="UniProtKB-EC"/>
</dbReference>
<feature type="binding site" evidence="11">
    <location>
        <begin position="19"/>
        <end position="20"/>
    </location>
    <ligand>
        <name>NAD(+)</name>
        <dbReference type="ChEBI" id="CHEBI:57540"/>
    </ligand>
</feature>
<dbReference type="PIRSF" id="PIRSF000094">
    <property type="entry name" value="Enoyl-ACP_rdct"/>
    <property type="match status" value="1"/>
</dbReference>
<dbReference type="EC" id="1.3.1.9" evidence="8"/>
<evidence type="ECO:0000256" key="9">
    <source>
        <dbReference type="PIRSR" id="PIRSR000094-1"/>
    </source>
</evidence>
<dbReference type="Gene3D" id="3.40.50.720">
    <property type="entry name" value="NAD(P)-binding Rossmann-like Domain"/>
    <property type="match status" value="1"/>
</dbReference>
<proteinExistence type="inferred from homology"/>
<evidence type="ECO:0000256" key="10">
    <source>
        <dbReference type="PIRSR" id="PIRSR000094-2"/>
    </source>
</evidence>
<evidence type="ECO:0000256" key="1">
    <source>
        <dbReference type="ARBA" id="ARBA00005194"/>
    </source>
</evidence>
<evidence type="ECO:0000313" key="13">
    <source>
        <dbReference type="Proteomes" id="UP000597444"/>
    </source>
</evidence>
<name>A0A8J3MZT1_9CHLR</name>
<keyword evidence="8 11" id="KW-0520">NAD</keyword>
<keyword evidence="13" id="KW-1185">Reference proteome</keyword>
<keyword evidence="5 8" id="KW-0560">Oxidoreductase</keyword>
<organism evidence="12 13">
    <name type="scientific">Reticulibacter mediterranei</name>
    <dbReference type="NCBI Taxonomy" id="2778369"/>
    <lineage>
        <taxon>Bacteria</taxon>
        <taxon>Bacillati</taxon>
        <taxon>Chloroflexota</taxon>
        <taxon>Ktedonobacteria</taxon>
        <taxon>Ktedonobacterales</taxon>
        <taxon>Reticulibacteraceae</taxon>
        <taxon>Reticulibacter</taxon>
    </lineage>
</organism>
<comment type="pathway">
    <text evidence="1">Lipid metabolism; fatty acid biosynthesis.</text>
</comment>
<feature type="active site" description="Proton acceptor" evidence="9">
    <location>
        <position position="156"/>
    </location>
</feature>
<dbReference type="SUPFAM" id="SSF51735">
    <property type="entry name" value="NAD(P)-binding Rossmann-fold domains"/>
    <property type="match status" value="1"/>
</dbReference>
<comment type="catalytic activity">
    <reaction evidence="8">
        <text>a 2,3-saturated acyl-[ACP] + NAD(+) = a (2E)-enoyl-[ACP] + NADH + H(+)</text>
        <dbReference type="Rhea" id="RHEA:10240"/>
        <dbReference type="Rhea" id="RHEA-COMP:9925"/>
        <dbReference type="Rhea" id="RHEA-COMP:9926"/>
        <dbReference type="ChEBI" id="CHEBI:15378"/>
        <dbReference type="ChEBI" id="CHEBI:57540"/>
        <dbReference type="ChEBI" id="CHEBI:57945"/>
        <dbReference type="ChEBI" id="CHEBI:78784"/>
        <dbReference type="ChEBI" id="CHEBI:78785"/>
        <dbReference type="EC" id="1.3.1.9"/>
    </reaction>
</comment>
<feature type="binding site" evidence="11">
    <location>
        <position position="13"/>
    </location>
    <ligand>
        <name>NAD(+)</name>
        <dbReference type="ChEBI" id="CHEBI:57540"/>
    </ligand>
</feature>
<dbReference type="Pfam" id="PF13561">
    <property type="entry name" value="adh_short_C2"/>
    <property type="match status" value="1"/>
</dbReference>
<evidence type="ECO:0000256" key="4">
    <source>
        <dbReference type="ARBA" id="ARBA00022832"/>
    </source>
</evidence>
<dbReference type="FunFam" id="1.10.8.400:FF:000001">
    <property type="entry name" value="Enoyl-[acyl-carrier-protein] reductase [NADH]"/>
    <property type="match status" value="1"/>
</dbReference>
<dbReference type="InterPro" id="IPR014358">
    <property type="entry name" value="Enoyl-ACP_Rdtase_NADH"/>
</dbReference>
<evidence type="ECO:0000256" key="7">
    <source>
        <dbReference type="ARBA" id="ARBA00023160"/>
    </source>
</evidence>
<dbReference type="AlphaFoldDB" id="A0A8J3MZT1"/>
<dbReference type="PRINTS" id="PR00081">
    <property type="entry name" value="GDHRDH"/>
</dbReference>
<sequence length="256" mass="27521">MPLLEGKKAFIFGVANHRSIAWAIAQALAAEGAQLVLAYQERMEKYVRDLAAKIPGTELVLCDVQQDDQLDAAFTRAGEIFGGSIDILVHCVAFAPPSELENPFLDTTRAGFHTALDISAYSLIAMAKRAEPLMKANGGSIFALTYMASERVMPKYNVMAVAKAALECSVRYLAFELGEHNIRVNAISAGPLNTLAARGISGFTGFRDQVSQVAPLRRNIEQSEVGDTALFLSSSLSRGITGEVIFVDAGYNIMGA</sequence>
<dbReference type="Proteomes" id="UP000597444">
    <property type="component" value="Unassembled WGS sequence"/>
</dbReference>
<evidence type="ECO:0000256" key="5">
    <source>
        <dbReference type="ARBA" id="ARBA00023002"/>
    </source>
</evidence>
<dbReference type="Gene3D" id="1.10.8.400">
    <property type="entry name" value="Enoyl acyl carrier protein reductase"/>
    <property type="match status" value="1"/>
</dbReference>
<feature type="binding site" evidence="11">
    <location>
        <position position="40"/>
    </location>
    <ligand>
        <name>NAD(+)</name>
        <dbReference type="ChEBI" id="CHEBI:57540"/>
    </ligand>
</feature>
<dbReference type="EMBL" id="BNJK01000001">
    <property type="protein sequence ID" value="GHO93444.1"/>
    <property type="molecule type" value="Genomic_DNA"/>
</dbReference>
<dbReference type="CDD" id="cd05372">
    <property type="entry name" value="ENR_SDR"/>
    <property type="match status" value="1"/>
</dbReference>
<keyword evidence="3 8" id="KW-0444">Lipid biosynthesis</keyword>
<dbReference type="PANTHER" id="PTHR43159:SF2">
    <property type="entry name" value="ENOYL-[ACYL-CARRIER-PROTEIN] REDUCTASE [NADH], CHLOROPLASTIC"/>
    <property type="match status" value="1"/>
</dbReference>
<dbReference type="InterPro" id="IPR002347">
    <property type="entry name" value="SDR_fam"/>
</dbReference>
<feature type="binding site" evidence="10">
    <location>
        <position position="95"/>
    </location>
    <ligand>
        <name>substrate</name>
    </ligand>
</feature>
<feature type="binding site" evidence="11">
    <location>
        <begin position="63"/>
        <end position="64"/>
    </location>
    <ligand>
        <name>NAD(+)</name>
        <dbReference type="ChEBI" id="CHEBI:57540"/>
    </ligand>
</feature>
<keyword evidence="6" id="KW-0443">Lipid metabolism</keyword>
<protein>
    <recommendedName>
        <fullName evidence="8">Enoyl-[acyl-carrier-protein] reductase [NADH]</fullName>
        <ecNumber evidence="8">1.3.1.9</ecNumber>
    </recommendedName>
</protein>
<accession>A0A8J3MZT1</accession>
<reference evidence="12" key="1">
    <citation type="submission" date="2020-10" db="EMBL/GenBank/DDBJ databases">
        <title>Taxonomic study of unclassified bacteria belonging to the class Ktedonobacteria.</title>
        <authorList>
            <person name="Yabe S."/>
            <person name="Wang C.M."/>
            <person name="Zheng Y."/>
            <person name="Sakai Y."/>
            <person name="Cavaletti L."/>
            <person name="Monciardini P."/>
            <person name="Donadio S."/>
        </authorList>
    </citation>
    <scope>NUCLEOTIDE SEQUENCE</scope>
    <source>
        <strain evidence="12">ID150040</strain>
    </source>
</reference>
<gene>
    <name evidence="12" type="ORF">KSF_034920</name>
</gene>
<feature type="binding site" evidence="11">
    <location>
        <position position="163"/>
    </location>
    <ligand>
        <name>NAD(+)</name>
        <dbReference type="ChEBI" id="CHEBI:57540"/>
    </ligand>
</feature>
<dbReference type="InterPro" id="IPR036291">
    <property type="entry name" value="NAD(P)-bd_dom_sf"/>
</dbReference>